<name>A0A8X7YWJ3_POPTO</name>
<feature type="domain" description="CobW/HypB/UreG nucleotide-binding" evidence="1">
    <location>
        <begin position="12"/>
        <end position="94"/>
    </location>
</feature>
<evidence type="ECO:0000259" key="1">
    <source>
        <dbReference type="Pfam" id="PF02492"/>
    </source>
</evidence>
<dbReference type="EMBL" id="JAAWWB010000020">
    <property type="protein sequence ID" value="KAG6757996.1"/>
    <property type="molecule type" value="Genomic_DNA"/>
</dbReference>
<protein>
    <recommendedName>
        <fullName evidence="1">CobW/HypB/UreG nucleotide-binding domain-containing protein</fullName>
    </recommendedName>
</protein>
<dbReference type="OrthoDB" id="258627at2759"/>
<dbReference type="PANTHER" id="PTHR13748:SF31">
    <property type="entry name" value="ZINC-REGULATED GTPASE METALLOPROTEIN ACTIVATOR 1A-RELATED"/>
    <property type="match status" value="1"/>
</dbReference>
<accession>A0A8X7YWJ3</accession>
<dbReference type="Proteomes" id="UP000886885">
    <property type="component" value="Chromosome 10D"/>
</dbReference>
<sequence length="138" mass="15266">MIIEREGGALVEEWVELANGCCVALLSIDHFRILLLYVGFLVKKRRGCEYVGPDHMLLETTGLANPAPLASVLWLDDLLESAVKLDSIITRLAVLPMRISSIFGRKHELSSSTKFSSLCIEDQLITPFAAGLDLIERP</sequence>
<dbReference type="AlphaFoldDB" id="A0A8X7YWJ3"/>
<evidence type="ECO:0000313" key="3">
    <source>
        <dbReference type="Proteomes" id="UP000886885"/>
    </source>
</evidence>
<dbReference type="GO" id="GO:0005737">
    <property type="term" value="C:cytoplasm"/>
    <property type="evidence" value="ECO:0007669"/>
    <property type="project" value="TreeGrafter"/>
</dbReference>
<proteinExistence type="predicted"/>
<keyword evidence="3" id="KW-1185">Reference proteome</keyword>
<comment type="caution">
    <text evidence="2">The sequence shown here is derived from an EMBL/GenBank/DDBJ whole genome shotgun (WGS) entry which is preliminary data.</text>
</comment>
<gene>
    <name evidence="2" type="ORF">POTOM_038327</name>
</gene>
<reference evidence="2" key="1">
    <citation type="journal article" date="2020" name="bioRxiv">
        <title>Hybrid origin of Populus tomentosa Carr. identified through genome sequencing and phylogenomic analysis.</title>
        <authorList>
            <person name="An X."/>
            <person name="Gao K."/>
            <person name="Chen Z."/>
            <person name="Li J."/>
            <person name="Yang X."/>
            <person name="Yang X."/>
            <person name="Zhou J."/>
            <person name="Guo T."/>
            <person name="Zhao T."/>
            <person name="Huang S."/>
            <person name="Miao D."/>
            <person name="Khan W.U."/>
            <person name="Rao P."/>
            <person name="Ye M."/>
            <person name="Lei B."/>
            <person name="Liao W."/>
            <person name="Wang J."/>
            <person name="Ji L."/>
            <person name="Li Y."/>
            <person name="Guo B."/>
            <person name="Mustafa N.S."/>
            <person name="Li S."/>
            <person name="Yun Q."/>
            <person name="Keller S.R."/>
            <person name="Mao J."/>
            <person name="Zhang R."/>
            <person name="Strauss S.H."/>
        </authorList>
    </citation>
    <scope>NUCLEOTIDE SEQUENCE</scope>
    <source>
        <strain evidence="2">GM15</strain>
        <tissue evidence="2">Leaf</tissue>
    </source>
</reference>
<dbReference type="InterPro" id="IPR051316">
    <property type="entry name" value="Zinc-reg_GTPase_activator"/>
</dbReference>
<dbReference type="Pfam" id="PF02492">
    <property type="entry name" value="cobW"/>
    <property type="match status" value="1"/>
</dbReference>
<evidence type="ECO:0000313" key="2">
    <source>
        <dbReference type="EMBL" id="KAG6757996.1"/>
    </source>
</evidence>
<dbReference type="InterPro" id="IPR003495">
    <property type="entry name" value="CobW/HypB/UreG_nucleotide-bd"/>
</dbReference>
<dbReference type="PANTHER" id="PTHR13748">
    <property type="entry name" value="COBW-RELATED"/>
    <property type="match status" value="1"/>
</dbReference>
<organism evidence="2 3">
    <name type="scientific">Populus tomentosa</name>
    <name type="common">Chinese white poplar</name>
    <dbReference type="NCBI Taxonomy" id="118781"/>
    <lineage>
        <taxon>Eukaryota</taxon>
        <taxon>Viridiplantae</taxon>
        <taxon>Streptophyta</taxon>
        <taxon>Embryophyta</taxon>
        <taxon>Tracheophyta</taxon>
        <taxon>Spermatophyta</taxon>
        <taxon>Magnoliopsida</taxon>
        <taxon>eudicotyledons</taxon>
        <taxon>Gunneridae</taxon>
        <taxon>Pentapetalae</taxon>
        <taxon>rosids</taxon>
        <taxon>fabids</taxon>
        <taxon>Malpighiales</taxon>
        <taxon>Salicaceae</taxon>
        <taxon>Saliceae</taxon>
        <taxon>Populus</taxon>
    </lineage>
</organism>